<accession>A0ABY4MWP0</accession>
<evidence type="ECO:0000313" key="5">
    <source>
        <dbReference type="EMBL" id="UQN14140.1"/>
    </source>
</evidence>
<gene>
    <name evidence="5" type="ORF">M3M28_08745</name>
</gene>
<sequence>MVASRADLSAPEIVTGLAEILGASQLDTDRDTLRAASVDRFKKYSAAHGIFDGPFPSVIAYVRSTDDVARVLEFAKAHRINVVPRTGRTATEGGLETVVADSIVLDGSQMNEILDINETDMTVTVQCGVPLQHLEDVLRERGLTTGHSPQSKPLAQYGGLVATRSIGQFSTLYGGIEDMVLGLEAVFPDTGVVRIKSVPRRAAGPDIRHLAIGNEGALGFITEVTIKVFAYQPENLRFLGYLVDSLPVGTEALRRVIVEGYRPSVARVYSEEDAGQHFSHFADGKAVVVFVAEGPRGVADATAAGIEEIFAEVPHERVDPALIEAWFDGLNWGQDKIDAEVEHMLEHHELGYTTEVSVNWSQVKNLFEAVMSRIRTEFPRAADLTLLGGHSSHSYQSGTNLYFVYDYRIQVEPRDEIAEYHVPLNAIIVEEALRHGGSMVHHHGIGKYRTPWTLEEHGSAYALLEVLKRGLDSEGIMNFGTIYPGVE</sequence>
<dbReference type="InterPro" id="IPR004113">
    <property type="entry name" value="FAD-bd_oxidored_4_C"/>
</dbReference>
<dbReference type="InterPro" id="IPR016166">
    <property type="entry name" value="FAD-bd_PCMH"/>
</dbReference>
<keyword evidence="3" id="KW-0274">FAD</keyword>
<dbReference type="Gene3D" id="3.30.300.330">
    <property type="match status" value="1"/>
</dbReference>
<dbReference type="InterPro" id="IPR016169">
    <property type="entry name" value="FAD-bd_PCMH_sub2"/>
</dbReference>
<dbReference type="Pfam" id="PF02913">
    <property type="entry name" value="FAD-oxidase_C"/>
    <property type="match status" value="1"/>
</dbReference>
<dbReference type="Pfam" id="PF01565">
    <property type="entry name" value="FAD_binding_4"/>
    <property type="match status" value="1"/>
</dbReference>
<feature type="domain" description="FAD-binding PCMH-type" evidence="4">
    <location>
        <begin position="51"/>
        <end position="231"/>
    </location>
</feature>
<evidence type="ECO:0000259" key="4">
    <source>
        <dbReference type="PROSITE" id="PS51387"/>
    </source>
</evidence>
<evidence type="ECO:0000256" key="3">
    <source>
        <dbReference type="ARBA" id="ARBA00022827"/>
    </source>
</evidence>
<dbReference type="InterPro" id="IPR025650">
    <property type="entry name" value="Alkyl-DHAP_Synthase"/>
</dbReference>
<dbReference type="InterPro" id="IPR016164">
    <property type="entry name" value="FAD-linked_Oxase-like_C"/>
</dbReference>
<name>A0ABY4MWP0_9MICO</name>
<organism evidence="5">
    <name type="scientific">Gulosibacter sediminis</name>
    <dbReference type="NCBI Taxonomy" id="1729695"/>
    <lineage>
        <taxon>Bacteria</taxon>
        <taxon>Bacillati</taxon>
        <taxon>Actinomycetota</taxon>
        <taxon>Actinomycetes</taxon>
        <taxon>Micrococcales</taxon>
        <taxon>Microbacteriaceae</taxon>
        <taxon>Gulosibacter</taxon>
    </lineage>
</organism>
<reference evidence="5" key="1">
    <citation type="submission" date="2022-05" db="EMBL/GenBank/DDBJ databases">
        <title>Complete genome sequence of toluene-degrading Gulosibacter sediminis strain ACHW.36C.</title>
        <authorList>
            <person name="Wai A.C."/>
            <person name="Lai G.K."/>
            <person name="Griffin S.D."/>
            <person name="Leung F.C."/>
        </authorList>
    </citation>
    <scope>NUCLEOTIDE SEQUENCE [LARGE SCALE GENOMIC DNA]</scope>
    <source>
        <strain evidence="5">ACHW.36C</strain>
    </source>
</reference>
<dbReference type="PANTHER" id="PTHR46568:SF1">
    <property type="entry name" value="ALKYLDIHYDROXYACETONEPHOSPHATE SYNTHASE, PEROXISOMAL"/>
    <property type="match status" value="1"/>
</dbReference>
<dbReference type="PANTHER" id="PTHR46568">
    <property type="entry name" value="ALKYLDIHYDROXYACETONEPHOSPHATE SYNTHASE, PEROXISOMAL"/>
    <property type="match status" value="1"/>
</dbReference>
<dbReference type="SUPFAM" id="SSF55103">
    <property type="entry name" value="FAD-linked oxidases, C-terminal domain"/>
    <property type="match status" value="1"/>
</dbReference>
<dbReference type="PROSITE" id="PS51387">
    <property type="entry name" value="FAD_PCMH"/>
    <property type="match status" value="1"/>
</dbReference>
<keyword evidence="2" id="KW-0285">Flavoprotein</keyword>
<protein>
    <submittedName>
        <fullName evidence="5">FAD-binding oxidoreductase</fullName>
    </submittedName>
</protein>
<dbReference type="EMBL" id="CP097160">
    <property type="protein sequence ID" value="UQN14140.1"/>
    <property type="molecule type" value="Genomic_DNA"/>
</dbReference>
<evidence type="ECO:0000256" key="1">
    <source>
        <dbReference type="ARBA" id="ARBA00008000"/>
    </source>
</evidence>
<dbReference type="InterPro" id="IPR036318">
    <property type="entry name" value="FAD-bd_PCMH-like_sf"/>
</dbReference>
<evidence type="ECO:0000256" key="2">
    <source>
        <dbReference type="ARBA" id="ARBA00022630"/>
    </source>
</evidence>
<proteinExistence type="inferred from homology"/>
<comment type="similarity">
    <text evidence="1">Belongs to the FAD-binding oxidoreductase/transferase type 4 family.</text>
</comment>
<dbReference type="InterPro" id="IPR006094">
    <property type="entry name" value="Oxid_FAD_bind_N"/>
</dbReference>
<dbReference type="SUPFAM" id="SSF56176">
    <property type="entry name" value="FAD-binding/transporter-associated domain-like"/>
    <property type="match status" value="1"/>
</dbReference>
<dbReference type="Gene3D" id="3.30.465.10">
    <property type="match status" value="1"/>
</dbReference>